<keyword evidence="1" id="KW-0963">Cytoplasm</keyword>
<dbReference type="GO" id="GO:0051075">
    <property type="term" value="F:S-adenosylmethionine:tRNA ribosyltransferase-isomerase activity"/>
    <property type="evidence" value="ECO:0007669"/>
    <property type="project" value="TreeGrafter"/>
</dbReference>
<dbReference type="PANTHER" id="PTHR30307">
    <property type="entry name" value="S-ADENOSYLMETHIONINE:TRNA RIBOSYLTRANSFERASE-ISOMERASE"/>
    <property type="match status" value="1"/>
</dbReference>
<evidence type="ECO:0000256" key="4">
    <source>
        <dbReference type="ARBA" id="ARBA00022785"/>
    </source>
</evidence>
<dbReference type="SUPFAM" id="SSF111337">
    <property type="entry name" value="QueA-like"/>
    <property type="match status" value="1"/>
</dbReference>
<dbReference type="Pfam" id="PF02547">
    <property type="entry name" value="Queuosine_synth"/>
    <property type="match status" value="1"/>
</dbReference>
<evidence type="ECO:0000256" key="2">
    <source>
        <dbReference type="ARBA" id="ARBA00022679"/>
    </source>
</evidence>
<evidence type="ECO:0000313" key="6">
    <source>
        <dbReference type="Proteomes" id="UP000053260"/>
    </source>
</evidence>
<dbReference type="Gene3D" id="2.40.10.240">
    <property type="entry name" value="QueA-like"/>
    <property type="match status" value="1"/>
</dbReference>
<sequence>MGVPSLDPVREWRRVPEELSARVPVEQRAPGLDRDAVRLLVSRGTAVSHHAFVELPRLLRAGDLLVVNTSRTLAAAVDGRVGHVRVVVHFSSLGDDGRWAVELRDPDGKGTTRTRAGGPAGAQVRLPGGLALTLEEPLSARSARLWWARFPGPEGAAAVLGLLREYGRPIRYSYTERDQPLSAYQTVFALPSADGAGSAEMPSAARPFTARMVAELVSRGMQFAPVTLHTGVASAEAHEPPYPERFAVPEASARLINAVRAGDGRVVAVGTTAVRAVESAVGADGVVRARAGWTDLVVTPERGVRVVDGLLTGLHEPEASHLLMLEAVAGRAAVDRGYEEALGGLYLWHEFGDVHLVLPAESPHTEHCVSNCW</sequence>
<dbReference type="Proteomes" id="UP000053260">
    <property type="component" value="Unassembled WGS sequence"/>
</dbReference>
<evidence type="ECO:0000256" key="1">
    <source>
        <dbReference type="ARBA" id="ARBA00022490"/>
    </source>
</evidence>
<evidence type="ECO:0000313" key="5">
    <source>
        <dbReference type="EMBL" id="KUO22654.1"/>
    </source>
</evidence>
<dbReference type="InterPro" id="IPR042118">
    <property type="entry name" value="QueA_dom1"/>
</dbReference>
<dbReference type="STRING" id="909626.AQJ91_03245"/>
<keyword evidence="3" id="KW-0949">S-adenosyl-L-methionine</keyword>
<dbReference type="OrthoDB" id="9783887at2"/>
<dbReference type="PANTHER" id="PTHR30307:SF0">
    <property type="entry name" value="S-ADENOSYLMETHIONINE:TRNA RIBOSYLTRANSFERASE-ISOMERASE"/>
    <property type="match status" value="1"/>
</dbReference>
<gene>
    <name evidence="5" type="ORF">AQJ91_03245</name>
</gene>
<organism evidence="5 6">
    <name type="scientific">Streptomyces dysideae</name>
    <dbReference type="NCBI Taxonomy" id="909626"/>
    <lineage>
        <taxon>Bacteria</taxon>
        <taxon>Bacillati</taxon>
        <taxon>Actinomycetota</taxon>
        <taxon>Actinomycetes</taxon>
        <taxon>Kitasatosporales</taxon>
        <taxon>Streptomycetaceae</taxon>
        <taxon>Streptomyces</taxon>
    </lineage>
</organism>
<dbReference type="InterPro" id="IPR042119">
    <property type="entry name" value="QueA_dom2"/>
</dbReference>
<evidence type="ECO:0000256" key="3">
    <source>
        <dbReference type="ARBA" id="ARBA00022691"/>
    </source>
</evidence>
<keyword evidence="6" id="KW-1185">Reference proteome</keyword>
<accession>A0A117S2S6</accession>
<dbReference type="RefSeq" id="WP_067016142.1">
    <property type="nucleotide sequence ID" value="NZ_KQ949075.1"/>
</dbReference>
<dbReference type="GO" id="GO:0008616">
    <property type="term" value="P:tRNA queuosine(34) biosynthetic process"/>
    <property type="evidence" value="ECO:0007669"/>
    <property type="project" value="UniProtKB-KW"/>
</dbReference>
<dbReference type="AlphaFoldDB" id="A0A117S2S6"/>
<protein>
    <submittedName>
        <fullName evidence="5">Queuosine biosynthesis protein</fullName>
    </submittedName>
</protein>
<name>A0A117S2S6_9ACTN</name>
<comment type="caution">
    <text evidence="5">The sequence shown here is derived from an EMBL/GenBank/DDBJ whole genome shotgun (WGS) entry which is preliminary data.</text>
</comment>
<keyword evidence="4" id="KW-0671">Queuosine biosynthesis</keyword>
<dbReference type="InterPro" id="IPR036100">
    <property type="entry name" value="QueA_sf"/>
</dbReference>
<dbReference type="EMBL" id="LMXB01000013">
    <property type="protein sequence ID" value="KUO22654.1"/>
    <property type="molecule type" value="Genomic_DNA"/>
</dbReference>
<dbReference type="Gene3D" id="3.40.1780.10">
    <property type="entry name" value="QueA-like"/>
    <property type="match status" value="1"/>
</dbReference>
<keyword evidence="2" id="KW-0808">Transferase</keyword>
<proteinExistence type="predicted"/>
<reference evidence="5 6" key="1">
    <citation type="submission" date="2015-10" db="EMBL/GenBank/DDBJ databases">
        <title>Draft genome sequence of Streptomyces sp. RV15, isolated from a marine sponge.</title>
        <authorList>
            <person name="Ruckert C."/>
            <person name="Abdelmohsen U.R."/>
            <person name="Winkler A."/>
            <person name="Hentschel U."/>
            <person name="Kalinowski J."/>
            <person name="Kampfer P."/>
            <person name="Glaeser S."/>
        </authorList>
    </citation>
    <scope>NUCLEOTIDE SEQUENCE [LARGE SCALE GENOMIC DNA]</scope>
    <source>
        <strain evidence="5 6">RV15</strain>
    </source>
</reference>
<dbReference type="InterPro" id="IPR003699">
    <property type="entry name" value="QueA"/>
</dbReference>